<reference evidence="1" key="2">
    <citation type="submission" date="2020-11" db="EMBL/GenBank/DDBJ databases">
        <authorList>
            <person name="McCartney M.A."/>
            <person name="Auch B."/>
            <person name="Kono T."/>
            <person name="Mallez S."/>
            <person name="Becker A."/>
            <person name="Gohl D.M."/>
            <person name="Silverstein K.A.T."/>
            <person name="Koren S."/>
            <person name="Bechman K.B."/>
            <person name="Herman A."/>
            <person name="Abrahante J.E."/>
            <person name="Garbe J."/>
        </authorList>
    </citation>
    <scope>NUCLEOTIDE SEQUENCE</scope>
    <source>
        <strain evidence="1">Duluth1</strain>
        <tissue evidence="1">Whole animal</tissue>
    </source>
</reference>
<protein>
    <submittedName>
        <fullName evidence="1">Uncharacterized protein</fullName>
    </submittedName>
</protein>
<organism evidence="1 2">
    <name type="scientific">Dreissena polymorpha</name>
    <name type="common">Zebra mussel</name>
    <name type="synonym">Mytilus polymorpha</name>
    <dbReference type="NCBI Taxonomy" id="45954"/>
    <lineage>
        <taxon>Eukaryota</taxon>
        <taxon>Metazoa</taxon>
        <taxon>Spiralia</taxon>
        <taxon>Lophotrochozoa</taxon>
        <taxon>Mollusca</taxon>
        <taxon>Bivalvia</taxon>
        <taxon>Autobranchia</taxon>
        <taxon>Heteroconchia</taxon>
        <taxon>Euheterodonta</taxon>
        <taxon>Imparidentia</taxon>
        <taxon>Neoheterodontei</taxon>
        <taxon>Myida</taxon>
        <taxon>Dreissenoidea</taxon>
        <taxon>Dreissenidae</taxon>
        <taxon>Dreissena</taxon>
    </lineage>
</organism>
<sequence>MLSLHMKVRNSKFRACLSEDGLQFSTDIIKVVDKRESSLSVVRSMSGSGLLTESLYTVIGLYREEGKSWKTAVIYNGGFKVLLSMKCLQSSESMFDRQS</sequence>
<dbReference type="EMBL" id="JAIWYP010000008">
    <property type="protein sequence ID" value="KAH3788156.1"/>
    <property type="molecule type" value="Genomic_DNA"/>
</dbReference>
<reference evidence="1" key="1">
    <citation type="journal article" date="2019" name="bioRxiv">
        <title>The Genome of the Zebra Mussel, Dreissena polymorpha: A Resource for Invasive Species Research.</title>
        <authorList>
            <person name="McCartney M.A."/>
            <person name="Auch B."/>
            <person name="Kono T."/>
            <person name="Mallez S."/>
            <person name="Zhang Y."/>
            <person name="Obille A."/>
            <person name="Becker A."/>
            <person name="Abrahante J.E."/>
            <person name="Garbe J."/>
            <person name="Badalamenti J.P."/>
            <person name="Herman A."/>
            <person name="Mangelson H."/>
            <person name="Liachko I."/>
            <person name="Sullivan S."/>
            <person name="Sone E.D."/>
            <person name="Koren S."/>
            <person name="Silverstein K.A.T."/>
            <person name="Beckman K.B."/>
            <person name="Gohl D.M."/>
        </authorList>
    </citation>
    <scope>NUCLEOTIDE SEQUENCE</scope>
    <source>
        <strain evidence="1">Duluth1</strain>
        <tissue evidence="1">Whole animal</tissue>
    </source>
</reference>
<evidence type="ECO:0000313" key="2">
    <source>
        <dbReference type="Proteomes" id="UP000828390"/>
    </source>
</evidence>
<proteinExistence type="predicted"/>
<accession>A0A9D4F188</accession>
<evidence type="ECO:0000313" key="1">
    <source>
        <dbReference type="EMBL" id="KAH3788156.1"/>
    </source>
</evidence>
<gene>
    <name evidence="1" type="ORF">DPMN_166288</name>
</gene>
<name>A0A9D4F188_DREPO</name>
<dbReference type="Proteomes" id="UP000828390">
    <property type="component" value="Unassembled WGS sequence"/>
</dbReference>
<keyword evidence="2" id="KW-1185">Reference proteome</keyword>
<dbReference type="AlphaFoldDB" id="A0A9D4F188"/>
<comment type="caution">
    <text evidence="1">The sequence shown here is derived from an EMBL/GenBank/DDBJ whole genome shotgun (WGS) entry which is preliminary data.</text>
</comment>